<evidence type="ECO:0000313" key="3">
    <source>
        <dbReference type="Proteomes" id="UP000435036"/>
    </source>
</evidence>
<proteinExistence type="predicted"/>
<dbReference type="Proteomes" id="UP000435036">
    <property type="component" value="Unassembled WGS sequence"/>
</dbReference>
<evidence type="ECO:0000256" key="1">
    <source>
        <dbReference type="SAM" id="MobiDB-lite"/>
    </source>
</evidence>
<dbReference type="OrthoDB" id="1100725at2"/>
<feature type="compositionally biased region" description="Acidic residues" evidence="1">
    <location>
        <begin position="149"/>
        <end position="175"/>
    </location>
</feature>
<feature type="region of interest" description="Disordered" evidence="1">
    <location>
        <begin position="103"/>
        <end position="254"/>
    </location>
</feature>
<gene>
    <name evidence="2" type="ORF">GQF63_04785</name>
</gene>
<protein>
    <submittedName>
        <fullName evidence="2">Uncharacterized protein</fullName>
    </submittedName>
</protein>
<feature type="compositionally biased region" description="Low complexity" evidence="1">
    <location>
        <begin position="207"/>
        <end position="226"/>
    </location>
</feature>
<accession>A0A6N8L0L6</accession>
<dbReference type="AlphaFoldDB" id="A0A6N8L0L6"/>
<sequence>MAYSQQDIYGKVGDLLLEINEQYAALNKDSLGANKTDVLLLAAQAKYLAAHLDVLASLQPAEAAPVEKAAALAVAQEEIFTPAVDIKAQEADSQPVVDEIQEVPADEQTEETEVAAPEQAEEAVPEQHSNEIKFEGFGQADDSVTTNEPDQEEAATVENLEEEVEEEEEPVEEIQEVTPEREEYKHTAASDYTSVETETAKEEPVAEKPAATPAAPTQNEPVVNEVVIEEKQVSIPEERQEPSLNDLAKQAEDRPARPLTLNELIQQQKKAGLTNVNQFQTSGKPSETVVDLKTAVSLNDKLLFIKDLFNGYSLAYSEAIELLNRFDNFAEADAFLQSNYALKNNWATKPQTVDKLYAVLRKKYN</sequence>
<reference evidence="2 3" key="1">
    <citation type="submission" date="2019-12" db="EMBL/GenBank/DDBJ databases">
        <authorList>
            <person name="Dong K."/>
        </authorList>
    </citation>
    <scope>NUCLEOTIDE SEQUENCE [LARGE SCALE GENOMIC DNA]</scope>
    <source>
        <strain evidence="2 3">JCM 31225</strain>
    </source>
</reference>
<name>A0A6N8L0L6_9SPHI</name>
<keyword evidence="3" id="KW-1185">Reference proteome</keyword>
<feature type="compositionally biased region" description="Basic and acidic residues" evidence="1">
    <location>
        <begin position="228"/>
        <end position="241"/>
    </location>
</feature>
<organism evidence="2 3">
    <name type="scientific">Sphingobacterium humi</name>
    <dbReference type="NCBI Taxonomy" id="1796905"/>
    <lineage>
        <taxon>Bacteria</taxon>
        <taxon>Pseudomonadati</taxon>
        <taxon>Bacteroidota</taxon>
        <taxon>Sphingobacteriia</taxon>
        <taxon>Sphingobacteriales</taxon>
        <taxon>Sphingobacteriaceae</taxon>
        <taxon>Sphingobacterium</taxon>
    </lineage>
</organism>
<evidence type="ECO:0000313" key="2">
    <source>
        <dbReference type="EMBL" id="MVZ61332.1"/>
    </source>
</evidence>
<feature type="compositionally biased region" description="Basic and acidic residues" evidence="1">
    <location>
        <begin position="178"/>
        <end position="188"/>
    </location>
</feature>
<dbReference type="RefSeq" id="WP_160367974.1">
    <property type="nucleotide sequence ID" value="NZ_WSQA01000003.1"/>
</dbReference>
<dbReference type="EMBL" id="WSQA01000003">
    <property type="protein sequence ID" value="MVZ61332.1"/>
    <property type="molecule type" value="Genomic_DNA"/>
</dbReference>
<feature type="compositionally biased region" description="Acidic residues" evidence="1">
    <location>
        <begin position="103"/>
        <end position="124"/>
    </location>
</feature>
<comment type="caution">
    <text evidence="2">The sequence shown here is derived from an EMBL/GenBank/DDBJ whole genome shotgun (WGS) entry which is preliminary data.</text>
</comment>